<dbReference type="Proteomes" id="UP000015354">
    <property type="component" value="Unassembled WGS sequence"/>
</dbReference>
<dbReference type="SUPFAM" id="SSF88697">
    <property type="entry name" value="PUA domain-like"/>
    <property type="match status" value="1"/>
</dbReference>
<comment type="caution">
    <text evidence="6">The sequence shown here is derived from an EMBL/GenBank/DDBJ whole genome shotgun (WGS) entry which is preliminary data.</text>
</comment>
<evidence type="ECO:0000256" key="3">
    <source>
        <dbReference type="ARBA" id="ARBA00022553"/>
    </source>
</evidence>
<feature type="domain" description="EVE" evidence="5">
    <location>
        <begin position="16"/>
        <end position="160"/>
    </location>
</feature>
<dbReference type="CDD" id="cd21133">
    <property type="entry name" value="EVE"/>
    <property type="match status" value="1"/>
</dbReference>
<organism evidence="6 7">
    <name type="scientific">Strigomonas culicis</name>
    <dbReference type="NCBI Taxonomy" id="28005"/>
    <lineage>
        <taxon>Eukaryota</taxon>
        <taxon>Discoba</taxon>
        <taxon>Euglenozoa</taxon>
        <taxon>Kinetoplastea</taxon>
        <taxon>Metakinetoplastina</taxon>
        <taxon>Trypanosomatida</taxon>
        <taxon>Trypanosomatidae</taxon>
        <taxon>Strigomonadinae</taxon>
        <taxon>Strigomonas</taxon>
    </lineage>
</organism>
<dbReference type="FunFam" id="3.10.590.10:FF:000003">
    <property type="entry name" value="Thymocyte nuclear protein 1"/>
    <property type="match status" value="1"/>
</dbReference>
<proteinExistence type="predicted"/>
<evidence type="ECO:0000256" key="1">
    <source>
        <dbReference type="ARBA" id="ARBA00004123"/>
    </source>
</evidence>
<keyword evidence="4" id="KW-0539">Nucleus</keyword>
<dbReference type="InterPro" id="IPR002740">
    <property type="entry name" value="EVE_domain"/>
</dbReference>
<sequence length="165" mass="19170">MKKAAPTKRPRSSDVSYWLLKSEPDKFSIEDLKKMKVSPWDGVRNAAARNHMKAMKLSDKVFFYHSNCKEPGIVGIAEVVREFYDDHTALDKNSEYYYPKATKENNPWKMVDVSFVAAFEKIVSLKQMKEDKHLRNMVLFKQSRLSVQPVAPEEYDHILSLAKQI</sequence>
<reference evidence="6 7" key="1">
    <citation type="journal article" date="2013" name="PLoS ONE">
        <title>Predicting the Proteins of Angomonas deanei, Strigomonas culicis and Their Respective Endosymbionts Reveals New Aspects of the Trypanosomatidae Family.</title>
        <authorList>
            <person name="Motta M.C."/>
            <person name="Martins A.C."/>
            <person name="de Souza S.S."/>
            <person name="Catta-Preta C.M."/>
            <person name="Silva R."/>
            <person name="Klein C.C."/>
            <person name="de Almeida L.G."/>
            <person name="de Lima Cunha O."/>
            <person name="Ciapina L.P."/>
            <person name="Brocchi M."/>
            <person name="Colabardini A.C."/>
            <person name="de Araujo Lima B."/>
            <person name="Machado C.R."/>
            <person name="de Almeida Soares C.M."/>
            <person name="Probst C.M."/>
            <person name="de Menezes C.B."/>
            <person name="Thompson C.E."/>
            <person name="Bartholomeu D.C."/>
            <person name="Gradia D.F."/>
            <person name="Pavoni D.P."/>
            <person name="Grisard E.C."/>
            <person name="Fantinatti-Garboggini F."/>
            <person name="Marchini F.K."/>
            <person name="Rodrigues-Luiz G.F."/>
            <person name="Wagner G."/>
            <person name="Goldman G.H."/>
            <person name="Fietto J.L."/>
            <person name="Elias M.C."/>
            <person name="Goldman M.H."/>
            <person name="Sagot M.F."/>
            <person name="Pereira M."/>
            <person name="Stoco P.H."/>
            <person name="de Mendonca-Neto R.P."/>
            <person name="Teixeira S.M."/>
            <person name="Maciel T.E."/>
            <person name="de Oliveira Mendes T.A."/>
            <person name="Urmenyi T.P."/>
            <person name="de Souza W."/>
            <person name="Schenkman S."/>
            <person name="de Vasconcelos A.T."/>
        </authorList>
    </citation>
    <scope>NUCLEOTIDE SEQUENCE [LARGE SCALE GENOMIC DNA]</scope>
</reference>
<dbReference type="Pfam" id="PF01878">
    <property type="entry name" value="EVE"/>
    <property type="match status" value="1"/>
</dbReference>
<accession>S9UZV2</accession>
<dbReference type="OrthoDB" id="41445at2759"/>
<dbReference type="Gene3D" id="3.10.590.10">
    <property type="entry name" value="ph1033 like domains"/>
    <property type="match status" value="1"/>
</dbReference>
<comment type="subcellular location">
    <subcellularLocation>
        <location evidence="1">Nucleus</location>
    </subcellularLocation>
</comment>
<evidence type="ECO:0000313" key="6">
    <source>
        <dbReference type="EMBL" id="EPY36397.1"/>
    </source>
</evidence>
<dbReference type="GO" id="GO:0005634">
    <property type="term" value="C:nucleus"/>
    <property type="evidence" value="ECO:0007669"/>
    <property type="project" value="UniProtKB-SubCell"/>
</dbReference>
<dbReference type="AlphaFoldDB" id="S9UZV2"/>
<protein>
    <recommendedName>
        <fullName evidence="2">Thymocyte nuclear protein 1</fullName>
    </recommendedName>
</protein>
<evidence type="ECO:0000256" key="2">
    <source>
        <dbReference type="ARBA" id="ARBA00014654"/>
    </source>
</evidence>
<dbReference type="InterPro" id="IPR015947">
    <property type="entry name" value="PUA-like_sf"/>
</dbReference>
<gene>
    <name evidence="6" type="ORF">STCU_00606</name>
</gene>
<name>S9UZV2_9TRYP</name>
<dbReference type="PANTHER" id="PTHR14087">
    <property type="entry name" value="THYMOCYTE NUCLEAR PROTEIN 1"/>
    <property type="match status" value="1"/>
</dbReference>
<dbReference type="InterPro" id="IPR047197">
    <property type="entry name" value="THYN1-like_EVE"/>
</dbReference>
<keyword evidence="3" id="KW-0597">Phosphoprotein</keyword>
<dbReference type="InterPro" id="IPR052181">
    <property type="entry name" value="5hmC_binding"/>
</dbReference>
<keyword evidence="7" id="KW-1185">Reference proteome</keyword>
<dbReference type="EMBL" id="ATMH01000606">
    <property type="protein sequence ID" value="EPY36397.1"/>
    <property type="molecule type" value="Genomic_DNA"/>
</dbReference>
<evidence type="ECO:0000256" key="4">
    <source>
        <dbReference type="ARBA" id="ARBA00023242"/>
    </source>
</evidence>
<dbReference type="PANTHER" id="PTHR14087:SF7">
    <property type="entry name" value="THYMOCYTE NUCLEAR PROTEIN 1"/>
    <property type="match status" value="1"/>
</dbReference>
<evidence type="ECO:0000313" key="7">
    <source>
        <dbReference type="Proteomes" id="UP000015354"/>
    </source>
</evidence>
<evidence type="ECO:0000259" key="5">
    <source>
        <dbReference type="Pfam" id="PF01878"/>
    </source>
</evidence>